<dbReference type="EMBL" id="JAUTXT010000002">
    <property type="protein sequence ID" value="KAK3679141.1"/>
    <property type="molecule type" value="Genomic_DNA"/>
</dbReference>
<evidence type="ECO:0000313" key="1">
    <source>
        <dbReference type="EMBL" id="KAK3679141.1"/>
    </source>
</evidence>
<dbReference type="AlphaFoldDB" id="A0AAE0WVK4"/>
<dbReference type="Proteomes" id="UP001274830">
    <property type="component" value="Unassembled WGS sequence"/>
</dbReference>
<reference evidence="1" key="1">
    <citation type="submission" date="2023-07" db="EMBL/GenBank/DDBJ databases">
        <title>Black Yeasts Isolated from many extreme environments.</title>
        <authorList>
            <person name="Coleine C."/>
            <person name="Stajich J.E."/>
            <person name="Selbmann L."/>
        </authorList>
    </citation>
    <scope>NUCLEOTIDE SEQUENCE</scope>
    <source>
        <strain evidence="1">CCFEE 5485</strain>
    </source>
</reference>
<comment type="caution">
    <text evidence="1">The sequence shown here is derived from an EMBL/GenBank/DDBJ whole genome shotgun (WGS) entry which is preliminary data.</text>
</comment>
<proteinExistence type="predicted"/>
<accession>A0AAE0WVK4</accession>
<name>A0AAE0WVK4_9PEZI</name>
<protein>
    <submittedName>
        <fullName evidence="1">Uncharacterized protein</fullName>
    </submittedName>
</protein>
<keyword evidence="2" id="KW-1185">Reference proteome</keyword>
<organism evidence="1 2">
    <name type="scientific">Recurvomyces mirabilis</name>
    <dbReference type="NCBI Taxonomy" id="574656"/>
    <lineage>
        <taxon>Eukaryota</taxon>
        <taxon>Fungi</taxon>
        <taxon>Dikarya</taxon>
        <taxon>Ascomycota</taxon>
        <taxon>Pezizomycotina</taxon>
        <taxon>Dothideomycetes</taxon>
        <taxon>Dothideomycetidae</taxon>
        <taxon>Mycosphaerellales</taxon>
        <taxon>Teratosphaeriaceae</taxon>
        <taxon>Recurvomyces</taxon>
    </lineage>
</organism>
<gene>
    <name evidence="1" type="ORF">LTR78_000702</name>
</gene>
<evidence type="ECO:0000313" key="2">
    <source>
        <dbReference type="Proteomes" id="UP001274830"/>
    </source>
</evidence>
<sequence length="104" mass="12326">MTTYKATLRNDNGVKLGEVMDRIHFHLKPWQSQTQYRMPAHMHLHDDHEALKKRLYNSFVGSLGFQLAVRTNKGHVSSRSCWIDEGHDNRESERLTEEMREELF</sequence>